<dbReference type="GO" id="GO:0006612">
    <property type="term" value="P:protein targeting to membrane"/>
    <property type="evidence" value="ECO:0007669"/>
    <property type="project" value="UniProtKB-UniRule"/>
</dbReference>
<name>A0A6G1G569_9PEZI</name>
<evidence type="ECO:0000256" key="5">
    <source>
        <dbReference type="SAM" id="MobiDB-lite"/>
    </source>
</evidence>
<keyword evidence="2 4" id="KW-0268">Exocytosis</keyword>
<dbReference type="EMBL" id="ML975155">
    <property type="protein sequence ID" value="KAF1813168.1"/>
    <property type="molecule type" value="Genomic_DNA"/>
</dbReference>
<accession>A0A6G1G569</accession>
<gene>
    <name evidence="8 10" type="ORF">P152DRAFT_307540</name>
</gene>
<dbReference type="InterPro" id="IPR039682">
    <property type="entry name" value="Sec8/EXOC4"/>
</dbReference>
<keyword evidence="3 4" id="KW-0653">Protein transport</keyword>
<proteinExistence type="inferred from homology"/>
<dbReference type="PANTHER" id="PTHR14146:SF0">
    <property type="entry name" value="EXOCYST COMPLEX COMPONENT 4"/>
    <property type="match status" value="1"/>
</dbReference>
<keyword evidence="9" id="KW-1185">Reference proteome</keyword>
<reference evidence="10" key="3">
    <citation type="submission" date="2025-04" db="UniProtKB">
        <authorList>
            <consortium name="RefSeq"/>
        </authorList>
    </citation>
    <scope>IDENTIFICATION</scope>
    <source>
        <strain evidence="10">CBS 781.70</strain>
    </source>
</reference>
<dbReference type="AlphaFoldDB" id="A0A6G1G569"/>
<feature type="domain" description="Exocyst complex component Sec8 N-terminal" evidence="6">
    <location>
        <begin position="116"/>
        <end position="255"/>
    </location>
</feature>
<reference evidence="10" key="2">
    <citation type="submission" date="2020-04" db="EMBL/GenBank/DDBJ databases">
        <authorList>
            <consortium name="NCBI Genome Project"/>
        </authorList>
    </citation>
    <scope>NUCLEOTIDE SEQUENCE</scope>
    <source>
        <strain evidence="10">CBS 781.70</strain>
    </source>
</reference>
<dbReference type="GO" id="GO:0000145">
    <property type="term" value="C:exocyst"/>
    <property type="evidence" value="ECO:0007669"/>
    <property type="project" value="UniProtKB-UniRule"/>
</dbReference>
<evidence type="ECO:0000256" key="3">
    <source>
        <dbReference type="ARBA" id="ARBA00022927"/>
    </source>
</evidence>
<reference evidence="8 10" key="1">
    <citation type="submission" date="2020-01" db="EMBL/GenBank/DDBJ databases">
        <authorList>
            <consortium name="DOE Joint Genome Institute"/>
            <person name="Haridas S."/>
            <person name="Albert R."/>
            <person name="Binder M."/>
            <person name="Bloem J."/>
            <person name="Labutti K."/>
            <person name="Salamov A."/>
            <person name="Andreopoulos B."/>
            <person name="Baker S.E."/>
            <person name="Barry K."/>
            <person name="Bills G."/>
            <person name="Bluhm B.H."/>
            <person name="Cannon C."/>
            <person name="Castanera R."/>
            <person name="Culley D.E."/>
            <person name="Daum C."/>
            <person name="Ezra D."/>
            <person name="Gonzalez J.B."/>
            <person name="Henrissat B."/>
            <person name="Kuo A."/>
            <person name="Liang C."/>
            <person name="Lipzen A."/>
            <person name="Lutzoni F."/>
            <person name="Magnuson J."/>
            <person name="Mondo S."/>
            <person name="Nolan M."/>
            <person name="Ohm R."/>
            <person name="Pangilinan J."/>
            <person name="Park H.-J."/>
            <person name="Ramirez L."/>
            <person name="Alfaro M."/>
            <person name="Sun H."/>
            <person name="Tritt A."/>
            <person name="Yoshinaga Y."/>
            <person name="Zwiers L.-H."/>
            <person name="Turgeon B.G."/>
            <person name="Goodwin S.B."/>
            <person name="Spatafora J.W."/>
            <person name="Crous P.W."/>
            <person name="Grigoriev I.V."/>
        </authorList>
    </citation>
    <scope>NUCLEOTIDE SEQUENCE</scope>
    <source>
        <strain evidence="8 10">CBS 781.70</strain>
    </source>
</reference>
<dbReference type="GO" id="GO:0006904">
    <property type="term" value="P:vesicle docking involved in exocytosis"/>
    <property type="evidence" value="ECO:0007669"/>
    <property type="project" value="InterPro"/>
</dbReference>
<dbReference type="Pfam" id="PF20652">
    <property type="entry name" value="Sec8_C"/>
    <property type="match status" value="1"/>
</dbReference>
<dbReference type="GO" id="GO:0006893">
    <property type="term" value="P:Golgi to plasma membrane transport"/>
    <property type="evidence" value="ECO:0007669"/>
    <property type="project" value="TreeGrafter"/>
</dbReference>
<dbReference type="Proteomes" id="UP000504638">
    <property type="component" value="Unplaced"/>
</dbReference>
<comment type="function">
    <text evidence="4">Component of the exocyst complex involved in the docking of exocytic vesicles with fusion sites on the plasma membrane.</text>
</comment>
<dbReference type="GeneID" id="54415703"/>
<evidence type="ECO:0000256" key="2">
    <source>
        <dbReference type="ARBA" id="ARBA00022483"/>
    </source>
</evidence>
<feature type="region of interest" description="Disordered" evidence="5">
    <location>
        <begin position="1"/>
        <end position="112"/>
    </location>
</feature>
<dbReference type="GO" id="GO:0015031">
    <property type="term" value="P:protein transport"/>
    <property type="evidence" value="ECO:0007669"/>
    <property type="project" value="UniProtKB-KW"/>
</dbReference>
<evidence type="ECO:0000256" key="4">
    <source>
        <dbReference type="RuleBase" id="RU367079"/>
    </source>
</evidence>
<evidence type="ECO:0000259" key="7">
    <source>
        <dbReference type="Pfam" id="PF20652"/>
    </source>
</evidence>
<evidence type="ECO:0000256" key="1">
    <source>
        <dbReference type="ARBA" id="ARBA00022448"/>
    </source>
</evidence>
<sequence length="1084" mass="122127">MSRYGEPPKSRANGYNPYANGYGQESGGDRYEQADDEDRNPYATYNDNRARTQPTNDRGNHGGYEGYGDYDRPQEVQTQRPTSLERRQARRRSPAYDRQGNGARAPGGVGDGGSQIGDVLDYIRQDWDFMTDDKCIPMQVALQLMDTSSLGLASRHSHFRDTHGQLQSALRSIVNEHHQGFNSSIGTFHNIQSSIQDSQSRIRFLKEALVQGKTNLSSSKPELSALAVASQTYDDMLLLLATTEHLQGIPEKLEARVSEKRFLSAVELLQDGLRTIRKAEMDNIVGLSDLRVYLSNQEHSLTDILIEELHSHLYLKSPYCEARWKQYAPNQGRIPGTERNSASIDTRVRTLFQFLDKLDTSATMVEDPSRNPEADTFQYIQLLVEALNNMSRLDVAVETIEHRMPVELFRVVERCNNEVDQRHPGRLRTVRGRHSPAVDPESYRNRIVLTDLLWTLYARFEAIAEGHRVVHDVIVGITKREGVREASGLTRGFRELWKLYQSEIRSLLHDYLASDGNSSLRSGLSLGAGGNIFARKQRDKTRPLFHLTDVDVKSAEIASEKDELNAILKSSVPGLVSDAKLPSIGTQGITSGGGDGSATGHKLLVDPSVFNMGVLLPPSLTFLNKLKEVVPMGSDIVISTLTSFLDDFLVNVFLPQLDETLTEILGMILVEVDAFQKDSKWNQRASKPIFKGCSKFFAVLESFCGMLDRLPHDQAFTQLIISQLVTYYDKCYGWLKAMLTRSQPKTGSGQRGKAAAFLVEDDEIQGILSTMTLSQADELAALNDKETSILIDRFSNDPIDEFDIIQDRKNIGSLCLLYNSMKWLSTKMNQLRRISDRTTDTSRRDSTRGLQQRWTLVASEFVSDEDSPYLPLNRETADAFDGVVRSYQELATKVLRVLHIEIRCHIMLYLRKSLERTYQLEELIDEPDPEVTALNDDLVSYDEELGTLLQPSQHEYVKCGIGALMDQVLVHNAAKIPVMNDNGCGRMQLNILVLQQNLKNIEPNALLSRSAQLFDYFAAGPDEIIAQAKESSGKDMGFSYDELKPIIELYYSEALQSTRREMAVQARRGLDDHLLQLSEHMWQS</sequence>
<comment type="similarity">
    <text evidence="4">Belongs to the SEC8 family.</text>
</comment>
<evidence type="ECO:0000313" key="9">
    <source>
        <dbReference type="Proteomes" id="UP000504638"/>
    </source>
</evidence>
<dbReference type="InterPro" id="IPR007191">
    <property type="entry name" value="Sec8_exocyst_N"/>
</dbReference>
<evidence type="ECO:0000313" key="8">
    <source>
        <dbReference type="EMBL" id="KAF1813168.1"/>
    </source>
</evidence>
<evidence type="ECO:0000313" key="10">
    <source>
        <dbReference type="RefSeq" id="XP_033534799.1"/>
    </source>
</evidence>
<keyword evidence="1 4" id="KW-0813">Transport</keyword>
<dbReference type="PANTHER" id="PTHR14146">
    <property type="entry name" value="EXOCYST COMPLEX COMPONENT 4"/>
    <property type="match status" value="1"/>
</dbReference>
<organism evidence="8">
    <name type="scientific">Eremomyces bilateralis CBS 781.70</name>
    <dbReference type="NCBI Taxonomy" id="1392243"/>
    <lineage>
        <taxon>Eukaryota</taxon>
        <taxon>Fungi</taxon>
        <taxon>Dikarya</taxon>
        <taxon>Ascomycota</taxon>
        <taxon>Pezizomycotina</taxon>
        <taxon>Dothideomycetes</taxon>
        <taxon>Dothideomycetes incertae sedis</taxon>
        <taxon>Eremomycetales</taxon>
        <taxon>Eremomycetaceae</taxon>
        <taxon>Eremomyces</taxon>
    </lineage>
</organism>
<feature type="domain" description="Exocyst complex component Sec8 middle helical bundle" evidence="7">
    <location>
        <begin position="371"/>
        <end position="620"/>
    </location>
</feature>
<feature type="compositionally biased region" description="Polar residues" evidence="5">
    <location>
        <begin position="43"/>
        <end position="57"/>
    </location>
</feature>
<protein>
    <recommendedName>
        <fullName evidence="4">Exocyst complex component Sec8</fullName>
    </recommendedName>
</protein>
<dbReference type="RefSeq" id="XP_033534799.1">
    <property type="nucleotide sequence ID" value="XM_033675133.1"/>
</dbReference>
<evidence type="ECO:0000259" key="6">
    <source>
        <dbReference type="Pfam" id="PF04048"/>
    </source>
</evidence>
<dbReference type="InterPro" id="IPR048630">
    <property type="entry name" value="Sec8_M"/>
</dbReference>
<dbReference type="OrthoDB" id="272977at2759"/>
<dbReference type="Pfam" id="PF04048">
    <property type="entry name" value="Sec8_N"/>
    <property type="match status" value="1"/>
</dbReference>
<dbReference type="GO" id="GO:0090522">
    <property type="term" value="P:vesicle tethering involved in exocytosis"/>
    <property type="evidence" value="ECO:0007669"/>
    <property type="project" value="UniProtKB-UniRule"/>
</dbReference>